<comment type="caution">
    <text evidence="2">The sequence shown here is derived from an EMBL/GenBank/DDBJ whole genome shotgun (WGS) entry which is preliminary data.</text>
</comment>
<keyword evidence="1" id="KW-0812">Transmembrane</keyword>
<gene>
    <name evidence="2" type="ORF">LX16_0306</name>
</gene>
<sequence length="185" mass="19444">MTTNRIPPARWAVRVAHLIPLLVLPSGLWRIAVVLGVPVGFSPDGPMGSGAVTTGDAVYMIGLTVVAEATALMSIGLVRPWGEVAPRWIPGLGGRPVRPLAAVVTAYTGAGLVGLIVVWGTLAPLLGLGTDMLTGQGTAILVACYLPLWGWPPLLVLLTREYHRRRTSASAEDEWIRAATGRVAA</sequence>
<evidence type="ECO:0000313" key="3">
    <source>
        <dbReference type="Proteomes" id="UP000321617"/>
    </source>
</evidence>
<dbReference type="EMBL" id="VLLL01000005">
    <property type="protein sequence ID" value="TWJ14621.1"/>
    <property type="molecule type" value="Genomic_DNA"/>
</dbReference>
<keyword evidence="1" id="KW-1133">Transmembrane helix</keyword>
<feature type="transmembrane region" description="Helical" evidence="1">
    <location>
        <begin position="139"/>
        <end position="158"/>
    </location>
</feature>
<dbReference type="OrthoDB" id="2717873at2"/>
<keyword evidence="1" id="KW-0472">Membrane</keyword>
<evidence type="ECO:0000256" key="1">
    <source>
        <dbReference type="SAM" id="Phobius"/>
    </source>
</evidence>
<proteinExistence type="predicted"/>
<name>A0A562V9U6_9ACTN</name>
<dbReference type="AlphaFoldDB" id="A0A562V9U6"/>
<keyword evidence="3" id="KW-1185">Reference proteome</keyword>
<reference evidence="2 3" key="1">
    <citation type="journal article" date="2013" name="Stand. Genomic Sci.">
        <title>Genomic Encyclopedia of Type Strains, Phase I: The one thousand microbial genomes (KMG-I) project.</title>
        <authorList>
            <person name="Kyrpides N.C."/>
            <person name="Woyke T."/>
            <person name="Eisen J.A."/>
            <person name="Garrity G."/>
            <person name="Lilburn T.G."/>
            <person name="Beck B.J."/>
            <person name="Whitman W.B."/>
            <person name="Hugenholtz P."/>
            <person name="Klenk H.P."/>
        </authorList>
    </citation>
    <scope>NUCLEOTIDE SEQUENCE [LARGE SCALE GENOMIC DNA]</scope>
    <source>
        <strain evidence="2 3">DSM 45044</strain>
    </source>
</reference>
<organism evidence="2 3">
    <name type="scientific">Stackebrandtia albiflava</name>
    <dbReference type="NCBI Taxonomy" id="406432"/>
    <lineage>
        <taxon>Bacteria</taxon>
        <taxon>Bacillati</taxon>
        <taxon>Actinomycetota</taxon>
        <taxon>Actinomycetes</taxon>
        <taxon>Glycomycetales</taxon>
        <taxon>Glycomycetaceae</taxon>
        <taxon>Stackebrandtia</taxon>
    </lineage>
</organism>
<feature type="transmembrane region" description="Helical" evidence="1">
    <location>
        <begin position="57"/>
        <end position="78"/>
    </location>
</feature>
<accession>A0A562V9U6</accession>
<feature type="transmembrane region" description="Helical" evidence="1">
    <location>
        <begin position="12"/>
        <end position="37"/>
    </location>
</feature>
<dbReference type="Proteomes" id="UP000321617">
    <property type="component" value="Unassembled WGS sequence"/>
</dbReference>
<evidence type="ECO:0000313" key="2">
    <source>
        <dbReference type="EMBL" id="TWJ14621.1"/>
    </source>
</evidence>
<dbReference type="RefSeq" id="WP_147131942.1">
    <property type="nucleotide sequence ID" value="NZ_BAABIJ010000001.1"/>
</dbReference>
<protein>
    <submittedName>
        <fullName evidence="2">Uncharacterized protein</fullName>
    </submittedName>
</protein>
<feature type="transmembrane region" description="Helical" evidence="1">
    <location>
        <begin position="99"/>
        <end position="119"/>
    </location>
</feature>